<accession>A0A9P8ADX6</accession>
<evidence type="ECO:0000256" key="2">
    <source>
        <dbReference type="SAM" id="Phobius"/>
    </source>
</evidence>
<dbReference type="OrthoDB" id="3210850at2759"/>
<feature type="transmembrane region" description="Helical" evidence="2">
    <location>
        <begin position="83"/>
        <end position="104"/>
    </location>
</feature>
<feature type="transmembrane region" description="Helical" evidence="2">
    <location>
        <begin position="51"/>
        <end position="77"/>
    </location>
</feature>
<evidence type="ECO:0000313" key="3">
    <source>
        <dbReference type="EMBL" id="KAG7098067.1"/>
    </source>
</evidence>
<dbReference type="PANTHER" id="PTHR38848:SF3">
    <property type="entry name" value="G-PROTEIN COUPLED RECEPTORS FAMILY 3 PROFILE DOMAIN-CONTAINING PROTEIN"/>
    <property type="match status" value="1"/>
</dbReference>
<proteinExistence type="predicted"/>
<protein>
    <recommendedName>
        <fullName evidence="5">Transmembrane protein</fullName>
    </recommendedName>
</protein>
<feature type="transmembrane region" description="Helical" evidence="2">
    <location>
        <begin position="125"/>
        <end position="145"/>
    </location>
</feature>
<dbReference type="Proteomes" id="UP001049176">
    <property type="component" value="Chromosome 1"/>
</dbReference>
<dbReference type="GeneID" id="66069117"/>
<dbReference type="AlphaFoldDB" id="A0A9P8ADX6"/>
<dbReference type="KEGG" id="more:E1B28_000041"/>
<evidence type="ECO:0008006" key="5">
    <source>
        <dbReference type="Google" id="ProtNLM"/>
    </source>
</evidence>
<dbReference type="RefSeq" id="XP_043014537.1">
    <property type="nucleotide sequence ID" value="XM_043145838.1"/>
</dbReference>
<keyword evidence="4" id="KW-1185">Reference proteome</keyword>
<evidence type="ECO:0000256" key="1">
    <source>
        <dbReference type="SAM" id="MobiDB-lite"/>
    </source>
</evidence>
<keyword evidence="2" id="KW-1133">Transmembrane helix</keyword>
<keyword evidence="2" id="KW-0472">Membrane</keyword>
<feature type="transmembrane region" description="Helical" evidence="2">
    <location>
        <begin position="206"/>
        <end position="225"/>
    </location>
</feature>
<feature type="transmembrane region" description="Helical" evidence="2">
    <location>
        <begin position="12"/>
        <end position="30"/>
    </location>
</feature>
<name>A0A9P8ADX6_9AGAR</name>
<dbReference type="PANTHER" id="PTHR38848">
    <property type="entry name" value="G-PROTEIN COUPLED RECEPTORS FAMILY 3 PROFILE DOMAIN-CONTAINING PROTEIN"/>
    <property type="match status" value="1"/>
</dbReference>
<feature type="transmembrane region" description="Helical" evidence="2">
    <location>
        <begin position="231"/>
        <end position="253"/>
    </location>
</feature>
<feature type="region of interest" description="Disordered" evidence="1">
    <location>
        <begin position="372"/>
        <end position="412"/>
    </location>
</feature>
<feature type="compositionally biased region" description="Basic and acidic residues" evidence="1">
    <location>
        <begin position="401"/>
        <end position="412"/>
    </location>
</feature>
<dbReference type="EMBL" id="CM032181">
    <property type="protein sequence ID" value="KAG7098067.1"/>
    <property type="molecule type" value="Genomic_DNA"/>
</dbReference>
<gene>
    <name evidence="3" type="ORF">E1B28_000041</name>
</gene>
<sequence length="412" mass="45513">MSLTTSYASLQILASVIHLIGASVLGYCLSRRTPPLNRWEPWKHLTWGKTCIILVLLDSWIFVVFSGILSTGVGLIGSITTCQIAIILCILCYGSTKLFIYAFLVEKVYIVWSSGNQTPRFQTPVYRICCTVQLGYLVIFFLMIFGRKSFMNEDRVCVLGLESFATIPLVAYDLSQNVLFTGMFLWPFWRSHPMSPKLRAMAKKTLYAACGSLTVSAVNYVVIIALHGQEIGWICLVSCVTDVTLNALLLFWVSSGSSRSGECCDRFSLPQMDMTALTFPDFPDSEVTTIATASASISPTVRAANAISTTTTTTTTTIAVTARATMLRNTVPPSQKSPTLIKFPDEMFDYIPRDHRDPLGDEESDAVEIIVVGDSDDDDADTLRPVPVGRDLDVEASQSPRRIEDSIRNTRS</sequence>
<evidence type="ECO:0000313" key="4">
    <source>
        <dbReference type="Proteomes" id="UP001049176"/>
    </source>
</evidence>
<feature type="transmembrane region" description="Helical" evidence="2">
    <location>
        <begin position="165"/>
        <end position="186"/>
    </location>
</feature>
<comment type="caution">
    <text evidence="3">The sequence shown here is derived from an EMBL/GenBank/DDBJ whole genome shotgun (WGS) entry which is preliminary data.</text>
</comment>
<reference evidence="3" key="1">
    <citation type="journal article" date="2021" name="Genome Biol. Evol.">
        <title>The assembled and annotated genome of the fairy-ring fungus Marasmius oreades.</title>
        <authorList>
            <person name="Hiltunen M."/>
            <person name="Ament-Velasquez S.L."/>
            <person name="Johannesson H."/>
        </authorList>
    </citation>
    <scope>NUCLEOTIDE SEQUENCE</scope>
    <source>
        <strain evidence="3">03SP1</strain>
    </source>
</reference>
<organism evidence="3 4">
    <name type="scientific">Marasmius oreades</name>
    <name type="common">fairy-ring Marasmius</name>
    <dbReference type="NCBI Taxonomy" id="181124"/>
    <lineage>
        <taxon>Eukaryota</taxon>
        <taxon>Fungi</taxon>
        <taxon>Dikarya</taxon>
        <taxon>Basidiomycota</taxon>
        <taxon>Agaricomycotina</taxon>
        <taxon>Agaricomycetes</taxon>
        <taxon>Agaricomycetidae</taxon>
        <taxon>Agaricales</taxon>
        <taxon>Marasmiineae</taxon>
        <taxon>Marasmiaceae</taxon>
        <taxon>Marasmius</taxon>
    </lineage>
</organism>
<keyword evidence="2" id="KW-0812">Transmembrane</keyword>